<evidence type="ECO:0000256" key="1">
    <source>
        <dbReference type="ARBA" id="ARBA00004448"/>
    </source>
</evidence>
<dbReference type="GO" id="GO:0001405">
    <property type="term" value="C:PAM complex, Tim23 associated import motor"/>
    <property type="evidence" value="ECO:0007669"/>
    <property type="project" value="UniProtKB-UniRule"/>
</dbReference>
<keyword evidence="4 12" id="KW-0812">Transmembrane</keyword>
<accession>A0A4P9WKE1</accession>
<evidence type="ECO:0000256" key="9">
    <source>
        <dbReference type="ARBA" id="ARBA00023010"/>
    </source>
</evidence>
<comment type="subunit">
    <text evidence="12">Component of the PAM complex.</text>
</comment>
<keyword evidence="10 12" id="KW-0496">Mitochondrion</keyword>
<proteinExistence type="inferred from homology"/>
<evidence type="ECO:0000256" key="6">
    <source>
        <dbReference type="ARBA" id="ARBA00022927"/>
    </source>
</evidence>
<evidence type="ECO:0000256" key="8">
    <source>
        <dbReference type="ARBA" id="ARBA00022989"/>
    </source>
</evidence>
<evidence type="ECO:0000256" key="11">
    <source>
        <dbReference type="ARBA" id="ARBA00023136"/>
    </source>
</evidence>
<comment type="function">
    <text evidence="12">Component of the PAM complex, a complex required for the translocation of transit peptide-containing proteins from the inner membrane into the mitochondrial matrix in an ATP-dependent manner.</text>
</comment>
<dbReference type="EMBL" id="KZ994242">
    <property type="protein sequence ID" value="RKO93441.1"/>
    <property type="molecule type" value="Genomic_DNA"/>
</dbReference>
<evidence type="ECO:0000313" key="13">
    <source>
        <dbReference type="EMBL" id="RKO93441.1"/>
    </source>
</evidence>
<keyword evidence="14" id="KW-1185">Reference proteome</keyword>
<comment type="subcellular location">
    <subcellularLocation>
        <location evidence="1 12">Mitochondrion inner membrane</location>
        <topology evidence="1 12">Multi-pass membrane protein</topology>
    </subcellularLocation>
</comment>
<keyword evidence="3 12" id="KW-0813">Transport</keyword>
<dbReference type="OrthoDB" id="5970083at2759"/>
<evidence type="ECO:0000256" key="7">
    <source>
        <dbReference type="ARBA" id="ARBA00022946"/>
    </source>
</evidence>
<feature type="non-terminal residue" evidence="13">
    <location>
        <position position="1"/>
    </location>
</feature>
<keyword evidence="6 12" id="KW-0653">Protein transport</keyword>
<feature type="non-terminal residue" evidence="13">
    <location>
        <position position="150"/>
    </location>
</feature>
<evidence type="ECO:0000256" key="2">
    <source>
        <dbReference type="ARBA" id="ARBA00006837"/>
    </source>
</evidence>
<evidence type="ECO:0000256" key="12">
    <source>
        <dbReference type="RuleBase" id="RU367146"/>
    </source>
</evidence>
<evidence type="ECO:0000256" key="3">
    <source>
        <dbReference type="ARBA" id="ARBA00022448"/>
    </source>
</evidence>
<evidence type="ECO:0000313" key="14">
    <source>
        <dbReference type="Proteomes" id="UP000269721"/>
    </source>
</evidence>
<keyword evidence="11 12" id="KW-0472">Membrane</keyword>
<feature type="transmembrane region" description="Helical" evidence="12">
    <location>
        <begin position="57"/>
        <end position="81"/>
    </location>
</feature>
<keyword evidence="8 12" id="KW-1133">Transmembrane helix</keyword>
<keyword evidence="5 12" id="KW-0999">Mitochondrion inner membrane</keyword>
<protein>
    <recommendedName>
        <fullName evidence="12">Presequence translocated-associated motor subunit PAM17</fullName>
    </recommendedName>
</protein>
<keyword evidence="7" id="KW-0809">Transit peptide</keyword>
<dbReference type="Pfam" id="PF08566">
    <property type="entry name" value="Pam17"/>
    <property type="match status" value="1"/>
</dbReference>
<dbReference type="PANTHER" id="PTHR28021:SF1">
    <property type="entry name" value="PRESEQUENCE TRANSLOCATED-ASSOCIATED MOTOR SUBUNIT PAM17, MITOCHONDRIAL"/>
    <property type="match status" value="1"/>
</dbReference>
<dbReference type="InterPro" id="IPR013875">
    <property type="entry name" value="Pam17"/>
</dbReference>
<evidence type="ECO:0000256" key="4">
    <source>
        <dbReference type="ARBA" id="ARBA00022692"/>
    </source>
</evidence>
<gene>
    <name evidence="13" type="ORF">BDK51DRAFT_12318</name>
</gene>
<evidence type="ECO:0000256" key="5">
    <source>
        <dbReference type="ARBA" id="ARBA00022792"/>
    </source>
</evidence>
<keyword evidence="9 12" id="KW-0811">Translocation</keyword>
<name>A0A4P9WKE1_9FUNG</name>
<dbReference type="Proteomes" id="UP000269721">
    <property type="component" value="Unassembled WGS sequence"/>
</dbReference>
<comment type="similarity">
    <text evidence="2 12">Belongs to the PAM17 family.</text>
</comment>
<dbReference type="GO" id="GO:0030150">
    <property type="term" value="P:protein import into mitochondrial matrix"/>
    <property type="evidence" value="ECO:0007669"/>
    <property type="project" value="UniProtKB-UniRule"/>
</dbReference>
<dbReference type="AlphaFoldDB" id="A0A4P9WKE1"/>
<dbReference type="PANTHER" id="PTHR28021">
    <property type="entry name" value="PRESEQUENCE TRANSLOCATED-ASSOCIATED MOTOR SUBUNIT PAM17, MITOCHONDRIAL"/>
    <property type="match status" value="1"/>
</dbReference>
<sequence>LPWSTYFALRNSRKNAERAGGIVGALQGFLGGSYYFGAVMDFDPSQQILGLGDPTMLYIGGAFVVAGVGYFGGILAFGSIWRLTKSSADLKALDVRDRDFFHRIQRHRPQEIAAVVPTVPGVGGAMPDFYGEKIKSVADYRDWLRKQRKF</sequence>
<feature type="transmembrane region" description="Helical" evidence="12">
    <location>
        <begin position="19"/>
        <end position="37"/>
    </location>
</feature>
<evidence type="ECO:0000256" key="10">
    <source>
        <dbReference type="ARBA" id="ARBA00023128"/>
    </source>
</evidence>
<organism evidence="13 14">
    <name type="scientific">Blyttiomyces helicus</name>
    <dbReference type="NCBI Taxonomy" id="388810"/>
    <lineage>
        <taxon>Eukaryota</taxon>
        <taxon>Fungi</taxon>
        <taxon>Fungi incertae sedis</taxon>
        <taxon>Chytridiomycota</taxon>
        <taxon>Chytridiomycota incertae sedis</taxon>
        <taxon>Chytridiomycetes</taxon>
        <taxon>Chytridiomycetes incertae sedis</taxon>
        <taxon>Blyttiomyces</taxon>
    </lineage>
</organism>
<reference evidence="14" key="1">
    <citation type="journal article" date="2018" name="Nat. Microbiol.">
        <title>Leveraging single-cell genomics to expand the fungal tree of life.</title>
        <authorList>
            <person name="Ahrendt S.R."/>
            <person name="Quandt C.A."/>
            <person name="Ciobanu D."/>
            <person name="Clum A."/>
            <person name="Salamov A."/>
            <person name="Andreopoulos B."/>
            <person name="Cheng J.F."/>
            <person name="Woyke T."/>
            <person name="Pelin A."/>
            <person name="Henrissat B."/>
            <person name="Reynolds N.K."/>
            <person name="Benny G.L."/>
            <person name="Smith M.E."/>
            <person name="James T.Y."/>
            <person name="Grigoriev I.V."/>
        </authorList>
    </citation>
    <scope>NUCLEOTIDE SEQUENCE [LARGE SCALE GENOMIC DNA]</scope>
</reference>